<protein>
    <submittedName>
        <fullName evidence="3">S4 domain-containing protein</fullName>
    </submittedName>
</protein>
<dbReference type="Pfam" id="PF01479">
    <property type="entry name" value="S4"/>
    <property type="match status" value="1"/>
</dbReference>
<dbReference type="PROSITE" id="PS50889">
    <property type="entry name" value="S4"/>
    <property type="match status" value="1"/>
</dbReference>
<feature type="domain" description="RNA-binding S4" evidence="2">
    <location>
        <begin position="1"/>
        <end position="65"/>
    </location>
</feature>
<gene>
    <name evidence="3" type="ORF">PQ455_00565</name>
</gene>
<sequence>MRLDLFLWHARITKTRAQAQAIAHGGHVRIDSRPVSRAAAAVAVGNVLSFVAQERVRAIRIEALPARRGPPAEARACYTDLLAPADAGHGAEHEDVDDDDGGS</sequence>
<dbReference type="CDD" id="cd00165">
    <property type="entry name" value="S4"/>
    <property type="match status" value="1"/>
</dbReference>
<evidence type="ECO:0000259" key="2">
    <source>
        <dbReference type="SMART" id="SM00363"/>
    </source>
</evidence>
<dbReference type="RefSeq" id="WP_273688247.1">
    <property type="nucleotide sequence ID" value="NZ_CP117411.1"/>
</dbReference>
<dbReference type="InterPro" id="IPR036986">
    <property type="entry name" value="S4_RNA-bd_sf"/>
</dbReference>
<dbReference type="Proteomes" id="UP001220395">
    <property type="component" value="Chromosome"/>
</dbReference>
<dbReference type="SUPFAM" id="SSF55174">
    <property type="entry name" value="Alpha-L RNA-binding motif"/>
    <property type="match status" value="1"/>
</dbReference>
<evidence type="ECO:0000313" key="3">
    <source>
        <dbReference type="EMBL" id="WCT73758.1"/>
    </source>
</evidence>
<dbReference type="SMART" id="SM00363">
    <property type="entry name" value="S4"/>
    <property type="match status" value="1"/>
</dbReference>
<evidence type="ECO:0000313" key="4">
    <source>
        <dbReference type="Proteomes" id="UP001220395"/>
    </source>
</evidence>
<dbReference type="EMBL" id="CP117411">
    <property type="protein sequence ID" value="WCT73758.1"/>
    <property type="molecule type" value="Genomic_DNA"/>
</dbReference>
<accession>A0ABY7TKK1</accession>
<reference evidence="3 4" key="1">
    <citation type="submission" date="2023-02" db="EMBL/GenBank/DDBJ databases">
        <title>Genome sequence of Sphingomonas naphthae.</title>
        <authorList>
            <person name="Kim S."/>
            <person name="Heo J."/>
            <person name="Kwon S.-W."/>
        </authorList>
    </citation>
    <scope>NUCLEOTIDE SEQUENCE [LARGE SCALE GENOMIC DNA]</scope>
    <source>
        <strain evidence="3 4">KACC 18716</strain>
    </source>
</reference>
<dbReference type="InterPro" id="IPR002942">
    <property type="entry name" value="S4_RNA-bd"/>
</dbReference>
<proteinExistence type="predicted"/>
<keyword evidence="4" id="KW-1185">Reference proteome</keyword>
<keyword evidence="1" id="KW-0694">RNA-binding</keyword>
<name>A0ABY7TKK1_9SPHN</name>
<evidence type="ECO:0000256" key="1">
    <source>
        <dbReference type="PROSITE-ProRule" id="PRU00182"/>
    </source>
</evidence>
<dbReference type="Gene3D" id="3.10.290.10">
    <property type="entry name" value="RNA-binding S4 domain"/>
    <property type="match status" value="1"/>
</dbReference>
<organism evidence="3 4">
    <name type="scientific">Sphingomonas naphthae</name>
    <dbReference type="NCBI Taxonomy" id="1813468"/>
    <lineage>
        <taxon>Bacteria</taxon>
        <taxon>Pseudomonadati</taxon>
        <taxon>Pseudomonadota</taxon>
        <taxon>Alphaproteobacteria</taxon>
        <taxon>Sphingomonadales</taxon>
        <taxon>Sphingomonadaceae</taxon>
        <taxon>Sphingomonas</taxon>
    </lineage>
</organism>